<evidence type="ECO:0000313" key="9">
    <source>
        <dbReference type="Proteomes" id="UP001626550"/>
    </source>
</evidence>
<dbReference type="InterPro" id="IPR005045">
    <property type="entry name" value="CDC50/LEM3_fam"/>
</dbReference>
<dbReference type="Proteomes" id="UP001626550">
    <property type="component" value="Unassembled WGS sequence"/>
</dbReference>
<evidence type="ECO:0000256" key="2">
    <source>
        <dbReference type="ARBA" id="ARBA00009457"/>
    </source>
</evidence>
<feature type="transmembrane region" description="Helical" evidence="7">
    <location>
        <begin position="198"/>
        <end position="223"/>
    </location>
</feature>
<dbReference type="Pfam" id="PF03381">
    <property type="entry name" value="CDC50"/>
    <property type="match status" value="1"/>
</dbReference>
<dbReference type="PIRSF" id="PIRSF015840">
    <property type="entry name" value="DUF284_TM_euk"/>
    <property type="match status" value="1"/>
</dbReference>
<protein>
    <submittedName>
        <fullName evidence="8">Cell cycle control protein 50A</fullName>
    </submittedName>
</protein>
<dbReference type="AlphaFoldDB" id="A0ABD2QC39"/>
<name>A0ABD2QC39_9PLAT</name>
<gene>
    <name evidence="8" type="primary">TMEM30A_1</name>
    <name evidence="8" type="ORF">Ciccas_004265</name>
</gene>
<dbReference type="GO" id="GO:0016020">
    <property type="term" value="C:membrane"/>
    <property type="evidence" value="ECO:0007669"/>
    <property type="project" value="UniProtKB-SubCell"/>
</dbReference>
<comment type="similarity">
    <text evidence="2 6">Belongs to the CDC50/LEM3 family.</text>
</comment>
<comment type="caution">
    <text evidence="8">The sequence shown here is derived from an EMBL/GenBank/DDBJ whole genome shotgun (WGS) entry which is preliminary data.</text>
</comment>
<keyword evidence="9" id="KW-1185">Reference proteome</keyword>
<keyword evidence="3 7" id="KW-0812">Transmembrane</keyword>
<keyword evidence="5 6" id="KW-0472">Membrane</keyword>
<evidence type="ECO:0000256" key="3">
    <source>
        <dbReference type="ARBA" id="ARBA00022692"/>
    </source>
</evidence>
<dbReference type="PANTHER" id="PTHR10926:SF0">
    <property type="entry name" value="CDC50, ISOFORM A"/>
    <property type="match status" value="1"/>
</dbReference>
<evidence type="ECO:0000256" key="5">
    <source>
        <dbReference type="ARBA" id="ARBA00023136"/>
    </source>
</evidence>
<evidence type="ECO:0000256" key="4">
    <source>
        <dbReference type="ARBA" id="ARBA00022989"/>
    </source>
</evidence>
<dbReference type="PANTHER" id="PTHR10926">
    <property type="entry name" value="CELL CYCLE CONTROL PROTEIN 50"/>
    <property type="match status" value="1"/>
</dbReference>
<keyword evidence="4 7" id="KW-1133">Transmembrane helix</keyword>
<accession>A0ABD2QC39</accession>
<evidence type="ECO:0000256" key="7">
    <source>
        <dbReference type="SAM" id="Phobius"/>
    </source>
</evidence>
<comment type="subcellular location">
    <subcellularLocation>
        <location evidence="1">Membrane</location>
        <topology evidence="1">Multi-pass membrane protein</topology>
    </subcellularLocation>
</comment>
<evidence type="ECO:0000313" key="8">
    <source>
        <dbReference type="EMBL" id="KAL3317084.1"/>
    </source>
</evidence>
<organism evidence="8 9">
    <name type="scientific">Cichlidogyrus casuarinus</name>
    <dbReference type="NCBI Taxonomy" id="1844966"/>
    <lineage>
        <taxon>Eukaryota</taxon>
        <taxon>Metazoa</taxon>
        <taxon>Spiralia</taxon>
        <taxon>Lophotrochozoa</taxon>
        <taxon>Platyhelminthes</taxon>
        <taxon>Monogenea</taxon>
        <taxon>Monopisthocotylea</taxon>
        <taxon>Dactylogyridea</taxon>
        <taxon>Ancyrocephalidae</taxon>
        <taxon>Cichlidogyrus</taxon>
    </lineage>
</organism>
<dbReference type="EMBL" id="JBJKFK010000433">
    <property type="protein sequence ID" value="KAL3317084.1"/>
    <property type="molecule type" value="Genomic_DNA"/>
</dbReference>
<proteinExistence type="inferred from homology"/>
<evidence type="ECO:0000256" key="1">
    <source>
        <dbReference type="ARBA" id="ARBA00004141"/>
    </source>
</evidence>
<sequence>MYYELDGFYQNHRRFVNSVNWRQILGTKVNPDDLSSCAPFDINKEGKMFLPCGAMANSLFSDRFYLFYTNGSQSFPVTATDQGIAWPDDINRKYGHLTDESFDNTVKPLNWTFSERERTKEPFKTDEALMIWMRPALTSNFRKLYKRVLHNQLTFLEKSLPAGQYRLEIAINYPVQDFGGRKAFVIANTGFFGSSSKVYPITSVVLGSIHFMLGIIFAVLPLVTKRKGRLQEEADSYSMDVGPRVQV</sequence>
<evidence type="ECO:0000256" key="6">
    <source>
        <dbReference type="PIRNR" id="PIRNR015840"/>
    </source>
</evidence>
<reference evidence="8 9" key="1">
    <citation type="submission" date="2024-11" db="EMBL/GenBank/DDBJ databases">
        <title>Adaptive evolution of stress response genes in parasites aligns with host niche diversity.</title>
        <authorList>
            <person name="Hahn C."/>
            <person name="Resl P."/>
        </authorList>
    </citation>
    <scope>NUCLEOTIDE SEQUENCE [LARGE SCALE GENOMIC DNA]</scope>
    <source>
        <strain evidence="8">EGGRZ-B1_66</strain>
        <tissue evidence="8">Body</tissue>
    </source>
</reference>